<evidence type="ECO:0000256" key="2">
    <source>
        <dbReference type="ARBA" id="ARBA00023002"/>
    </source>
</evidence>
<dbReference type="InterPro" id="IPR016163">
    <property type="entry name" value="Ald_DH_C"/>
</dbReference>
<dbReference type="OrthoDB" id="9762913at2"/>
<dbReference type="Pfam" id="PF00171">
    <property type="entry name" value="Aldedh"/>
    <property type="match status" value="1"/>
</dbReference>
<dbReference type="CDD" id="cd07136">
    <property type="entry name" value="ALDH_YwdH-P39616"/>
    <property type="match status" value="1"/>
</dbReference>
<evidence type="ECO:0000256" key="3">
    <source>
        <dbReference type="ARBA" id="ARBA00023027"/>
    </source>
</evidence>
<organism evidence="9 10">
    <name type="scientific">Haploplasma axanthum</name>
    <name type="common">Acholeplasma axanthum</name>
    <dbReference type="NCBI Taxonomy" id="29552"/>
    <lineage>
        <taxon>Bacteria</taxon>
        <taxon>Bacillati</taxon>
        <taxon>Mycoplasmatota</taxon>
        <taxon>Mollicutes</taxon>
        <taxon>Acholeplasmatales</taxon>
        <taxon>Acholeplasmataceae</taxon>
        <taxon>Haploplasma</taxon>
    </lineage>
</organism>
<dbReference type="Proteomes" id="UP000289841">
    <property type="component" value="Chromosome"/>
</dbReference>
<dbReference type="PROSITE" id="PS00070">
    <property type="entry name" value="ALDEHYDE_DEHYDR_CYS"/>
    <property type="match status" value="1"/>
</dbReference>
<dbReference type="PANTHER" id="PTHR43570">
    <property type="entry name" value="ALDEHYDE DEHYDROGENASE"/>
    <property type="match status" value="1"/>
</dbReference>
<dbReference type="InterPro" id="IPR016160">
    <property type="entry name" value="Ald_DH_CS_CYS"/>
</dbReference>
<dbReference type="InterPro" id="IPR015590">
    <property type="entry name" value="Aldehyde_DH_dom"/>
</dbReference>
<name>A0A449BCX1_HAPAX</name>
<keyword evidence="3" id="KW-0520">NAD</keyword>
<feature type="domain" description="Aldehyde dehydrogenase" evidence="8">
    <location>
        <begin position="18"/>
        <end position="424"/>
    </location>
</feature>
<protein>
    <recommendedName>
        <fullName evidence="4">Aldehyde dehydrogenase</fullName>
    </recommendedName>
</protein>
<keyword evidence="2 4" id="KW-0560">Oxidoreductase</keyword>
<dbReference type="GO" id="GO:0005737">
    <property type="term" value="C:cytoplasm"/>
    <property type="evidence" value="ECO:0007669"/>
    <property type="project" value="TreeGrafter"/>
</dbReference>
<reference evidence="9 10" key="1">
    <citation type="submission" date="2019-01" db="EMBL/GenBank/DDBJ databases">
        <authorList>
            <consortium name="Pathogen Informatics"/>
        </authorList>
    </citation>
    <scope>NUCLEOTIDE SEQUENCE [LARGE SCALE GENOMIC DNA]</scope>
    <source>
        <strain evidence="9 10">NCTC10138</strain>
    </source>
</reference>
<evidence type="ECO:0000256" key="1">
    <source>
        <dbReference type="ARBA" id="ARBA00009986"/>
    </source>
</evidence>
<dbReference type="FunFam" id="3.40.309.10:FF:000003">
    <property type="entry name" value="Aldehyde dehydrogenase"/>
    <property type="match status" value="1"/>
</dbReference>
<evidence type="ECO:0000256" key="7">
    <source>
        <dbReference type="RuleBase" id="RU003345"/>
    </source>
</evidence>
<dbReference type="InterPro" id="IPR029510">
    <property type="entry name" value="Ald_DH_CS_GLU"/>
</dbReference>
<dbReference type="GO" id="GO:0004029">
    <property type="term" value="F:aldehyde dehydrogenase (NAD+) activity"/>
    <property type="evidence" value="ECO:0007669"/>
    <property type="project" value="TreeGrafter"/>
</dbReference>
<dbReference type="Gene3D" id="3.40.309.10">
    <property type="entry name" value="Aldehyde Dehydrogenase, Chain A, domain 2"/>
    <property type="match status" value="1"/>
</dbReference>
<accession>A0A449BCX1</accession>
<dbReference type="InterPro" id="IPR016162">
    <property type="entry name" value="Ald_DH_N"/>
</dbReference>
<evidence type="ECO:0000313" key="10">
    <source>
        <dbReference type="Proteomes" id="UP000289841"/>
    </source>
</evidence>
<dbReference type="EMBL" id="LR215048">
    <property type="protein sequence ID" value="VEU80286.1"/>
    <property type="molecule type" value="Genomic_DNA"/>
</dbReference>
<keyword evidence="10" id="KW-1185">Reference proteome</keyword>
<evidence type="ECO:0000313" key="9">
    <source>
        <dbReference type="EMBL" id="VEU80286.1"/>
    </source>
</evidence>
<feature type="active site" evidence="5 6">
    <location>
        <position position="208"/>
    </location>
</feature>
<evidence type="ECO:0000259" key="8">
    <source>
        <dbReference type="Pfam" id="PF00171"/>
    </source>
</evidence>
<dbReference type="PROSITE" id="PS00687">
    <property type="entry name" value="ALDEHYDE_DEHYDR_GLU"/>
    <property type="match status" value="1"/>
</dbReference>
<feature type="active site" evidence="5">
    <location>
        <position position="242"/>
    </location>
</feature>
<dbReference type="PANTHER" id="PTHR43570:SF16">
    <property type="entry name" value="ALDEHYDE DEHYDROGENASE TYPE III, ISOFORM Q"/>
    <property type="match status" value="1"/>
</dbReference>
<evidence type="ECO:0000256" key="6">
    <source>
        <dbReference type="PROSITE-ProRule" id="PRU10007"/>
    </source>
</evidence>
<gene>
    <name evidence="9" type="primary">calB</name>
    <name evidence="9" type="ORF">NCTC10138_00655</name>
</gene>
<dbReference type="SUPFAM" id="SSF53720">
    <property type="entry name" value="ALDH-like"/>
    <property type="match status" value="1"/>
</dbReference>
<dbReference type="Gene3D" id="3.40.605.10">
    <property type="entry name" value="Aldehyde Dehydrogenase, Chain A, domain 1"/>
    <property type="match status" value="1"/>
</dbReference>
<proteinExistence type="inferred from homology"/>
<dbReference type="InterPro" id="IPR012394">
    <property type="entry name" value="Aldehyde_DH_NAD(P)"/>
</dbReference>
<evidence type="ECO:0000256" key="4">
    <source>
        <dbReference type="PIRNR" id="PIRNR036492"/>
    </source>
</evidence>
<dbReference type="PIRSF" id="PIRSF036492">
    <property type="entry name" value="ALDH"/>
    <property type="match status" value="1"/>
</dbReference>
<dbReference type="STRING" id="1278311.GCA_000428705_01333"/>
<sequence length="453" mass="51904">MYKELISKQKIFFNLGKTLSYDTRIKYLKKLKEEIVNNEAEIEDALYKDLGKSSGESYMTEIGPVLKELNFQIKHLKKFMKPKKVGSPLALFPAKSYIYPEPLGTVLIISPWNYPFLLLLDPLIGAIAAGNTVIAKPSEFSTATTKITQKILQNVFEDEYVTVVEGEVYETTKLLEERFDYIFFTGSTNVGKIIMNAASKHLTPVTLELGGKSPAVIFNDADIKLAAKRIAFGKLINAGQTCIAPDYILIDKTKKEEFITYYKMYIEEFYTDTPLENDLYPKIISKKHFDRLISLYKDEDILFGGKYNDVKIEPTLLDIKDVNVKIMQEEIFGPILPILTFEKVNEVFEYLSKEEKPLAFYAFTRNKEIKKRILTTTSSGGLIFNDTLMHFANNNLPFGGVGYSGMGKYHGIDTFKTFSHYKAVVDRKTWLDINIRYQPITEKKKRIIKKINK</sequence>
<dbReference type="AlphaFoldDB" id="A0A449BCX1"/>
<dbReference type="KEGG" id="aaxa:NCTC10138_00655"/>
<evidence type="ECO:0000256" key="5">
    <source>
        <dbReference type="PIRSR" id="PIRSR036492-1"/>
    </source>
</evidence>
<dbReference type="FunFam" id="3.40.605.10:FF:000004">
    <property type="entry name" value="Aldehyde dehydrogenase"/>
    <property type="match status" value="1"/>
</dbReference>
<dbReference type="RefSeq" id="WP_035375800.1">
    <property type="nucleotide sequence ID" value="NZ_LR215048.1"/>
</dbReference>
<comment type="similarity">
    <text evidence="1 4 7">Belongs to the aldehyde dehydrogenase family.</text>
</comment>
<dbReference type="GO" id="GO:0006081">
    <property type="term" value="P:aldehyde metabolic process"/>
    <property type="evidence" value="ECO:0007669"/>
    <property type="project" value="InterPro"/>
</dbReference>
<dbReference type="InterPro" id="IPR016161">
    <property type="entry name" value="Ald_DH/histidinol_DH"/>
</dbReference>